<sequence length="232" mass="26630">MNREMMMWIILLIGLTSFVCEMFVMKKSLTSYQTEQEDFSFRWDTKTNTDLSLMYFDCLFLSDPPKVLYQMINGVEYPESQSEQFAGRVQLDRDTLRDGQIRLHLSTVTAEDSGNYRCDLAFNYDKNTGRWSLLDTETFVLTVSRSIDGDNSEVSLDKSGPEMPDGSEQRRGNQLREYVFLALFILSQLATVVAALGILLHCCQDPLKKDQNKEEVNALIGQQRNEVEVDLT</sequence>
<dbReference type="SUPFAM" id="SSF48726">
    <property type="entry name" value="Immunoglobulin"/>
    <property type="match status" value="1"/>
</dbReference>
<evidence type="ECO:0000256" key="3">
    <source>
        <dbReference type="ARBA" id="ARBA00023319"/>
    </source>
</evidence>
<dbReference type="PANTHER" id="PTHR24100">
    <property type="entry name" value="BUTYROPHILIN"/>
    <property type="match status" value="1"/>
</dbReference>
<evidence type="ECO:0000313" key="6">
    <source>
        <dbReference type="EMBL" id="KAK2863256.1"/>
    </source>
</evidence>
<dbReference type="EMBL" id="JAUPFM010000001">
    <property type="protein sequence ID" value="KAK2863256.1"/>
    <property type="molecule type" value="Genomic_DNA"/>
</dbReference>
<dbReference type="AlphaFoldDB" id="A0AA88NN61"/>
<evidence type="ECO:0000313" key="7">
    <source>
        <dbReference type="Proteomes" id="UP001187415"/>
    </source>
</evidence>
<feature type="transmembrane region" description="Helical" evidence="5">
    <location>
        <begin position="6"/>
        <end position="24"/>
    </location>
</feature>
<dbReference type="GO" id="GO:0009897">
    <property type="term" value="C:external side of plasma membrane"/>
    <property type="evidence" value="ECO:0007669"/>
    <property type="project" value="TreeGrafter"/>
</dbReference>
<keyword evidence="3" id="KW-0393">Immunoglobulin domain</keyword>
<keyword evidence="7" id="KW-1185">Reference proteome</keyword>
<evidence type="ECO:0008006" key="8">
    <source>
        <dbReference type="Google" id="ProtNLM"/>
    </source>
</evidence>
<feature type="transmembrane region" description="Helical" evidence="5">
    <location>
        <begin position="178"/>
        <end position="200"/>
    </location>
</feature>
<dbReference type="InterPro" id="IPR013783">
    <property type="entry name" value="Ig-like_fold"/>
</dbReference>
<dbReference type="GO" id="GO:0050852">
    <property type="term" value="P:T cell receptor signaling pathway"/>
    <property type="evidence" value="ECO:0007669"/>
    <property type="project" value="TreeGrafter"/>
</dbReference>
<evidence type="ECO:0000256" key="2">
    <source>
        <dbReference type="ARBA" id="ARBA00023136"/>
    </source>
</evidence>
<reference evidence="6" key="1">
    <citation type="submission" date="2023-07" db="EMBL/GenBank/DDBJ databases">
        <title>Chromosome-level Genome Assembly of Striped Snakehead (Channa striata).</title>
        <authorList>
            <person name="Liu H."/>
        </authorList>
    </citation>
    <scope>NUCLEOTIDE SEQUENCE</scope>
    <source>
        <strain evidence="6">Gz</strain>
        <tissue evidence="6">Muscle</tissue>
    </source>
</reference>
<dbReference type="GO" id="GO:0005102">
    <property type="term" value="F:signaling receptor binding"/>
    <property type="evidence" value="ECO:0007669"/>
    <property type="project" value="TreeGrafter"/>
</dbReference>
<dbReference type="InterPro" id="IPR050504">
    <property type="entry name" value="IgSF_BTN/MOG"/>
</dbReference>
<dbReference type="PANTHER" id="PTHR24100:SF151">
    <property type="entry name" value="ICOS LIGAND"/>
    <property type="match status" value="1"/>
</dbReference>
<feature type="region of interest" description="Disordered" evidence="4">
    <location>
        <begin position="151"/>
        <end position="170"/>
    </location>
</feature>
<evidence type="ECO:0000256" key="4">
    <source>
        <dbReference type="SAM" id="MobiDB-lite"/>
    </source>
</evidence>
<proteinExistence type="predicted"/>
<evidence type="ECO:0000256" key="1">
    <source>
        <dbReference type="ARBA" id="ARBA00004370"/>
    </source>
</evidence>
<protein>
    <recommendedName>
        <fullName evidence="8">Immunoglobulin V-set domain-containing protein</fullName>
    </recommendedName>
</protein>
<name>A0AA88NN61_CHASR</name>
<comment type="caution">
    <text evidence="6">The sequence shown here is derived from an EMBL/GenBank/DDBJ whole genome shotgun (WGS) entry which is preliminary data.</text>
</comment>
<keyword evidence="5" id="KW-0812">Transmembrane</keyword>
<dbReference type="GO" id="GO:0001817">
    <property type="term" value="P:regulation of cytokine production"/>
    <property type="evidence" value="ECO:0007669"/>
    <property type="project" value="TreeGrafter"/>
</dbReference>
<organism evidence="6 7">
    <name type="scientific">Channa striata</name>
    <name type="common">Snakehead murrel</name>
    <name type="synonym">Ophicephalus striatus</name>
    <dbReference type="NCBI Taxonomy" id="64152"/>
    <lineage>
        <taxon>Eukaryota</taxon>
        <taxon>Metazoa</taxon>
        <taxon>Chordata</taxon>
        <taxon>Craniata</taxon>
        <taxon>Vertebrata</taxon>
        <taxon>Euteleostomi</taxon>
        <taxon>Actinopterygii</taxon>
        <taxon>Neopterygii</taxon>
        <taxon>Teleostei</taxon>
        <taxon>Neoteleostei</taxon>
        <taxon>Acanthomorphata</taxon>
        <taxon>Anabantaria</taxon>
        <taxon>Anabantiformes</taxon>
        <taxon>Channoidei</taxon>
        <taxon>Channidae</taxon>
        <taxon>Channa</taxon>
    </lineage>
</organism>
<keyword evidence="2 5" id="KW-0472">Membrane</keyword>
<dbReference type="InterPro" id="IPR036179">
    <property type="entry name" value="Ig-like_dom_sf"/>
</dbReference>
<evidence type="ECO:0000256" key="5">
    <source>
        <dbReference type="SAM" id="Phobius"/>
    </source>
</evidence>
<keyword evidence="5" id="KW-1133">Transmembrane helix</keyword>
<accession>A0AA88NN61</accession>
<dbReference type="Proteomes" id="UP001187415">
    <property type="component" value="Unassembled WGS sequence"/>
</dbReference>
<gene>
    <name evidence="6" type="ORF">Q5P01_002789</name>
</gene>
<comment type="subcellular location">
    <subcellularLocation>
        <location evidence="1">Membrane</location>
    </subcellularLocation>
</comment>
<dbReference type="Gene3D" id="2.60.40.10">
    <property type="entry name" value="Immunoglobulins"/>
    <property type="match status" value="1"/>
</dbReference>